<evidence type="ECO:0000259" key="5">
    <source>
        <dbReference type="PROSITE" id="PS51292"/>
    </source>
</evidence>
<feature type="domain" description="RING-CH-type" evidence="5">
    <location>
        <begin position="23"/>
        <end position="85"/>
    </location>
</feature>
<feature type="compositionally biased region" description="Low complexity" evidence="4">
    <location>
        <begin position="311"/>
        <end position="323"/>
    </location>
</feature>
<reference evidence="6 7" key="1">
    <citation type="journal article" date="2018" name="Sci. Rep.">
        <title>Raphidocelis subcapitata (=Pseudokirchneriella subcapitata) provides an insight into genome evolution and environmental adaptations in the Sphaeropleales.</title>
        <authorList>
            <person name="Suzuki S."/>
            <person name="Yamaguchi H."/>
            <person name="Nakajima N."/>
            <person name="Kawachi M."/>
        </authorList>
    </citation>
    <scope>NUCLEOTIDE SEQUENCE [LARGE SCALE GENOMIC DNA]</scope>
    <source>
        <strain evidence="6 7">NIES-35</strain>
    </source>
</reference>
<evidence type="ECO:0000313" key="6">
    <source>
        <dbReference type="EMBL" id="GBF95979.1"/>
    </source>
</evidence>
<dbReference type="SMART" id="SM00744">
    <property type="entry name" value="RINGv"/>
    <property type="match status" value="1"/>
</dbReference>
<dbReference type="AlphaFoldDB" id="A0A2V0P8T8"/>
<accession>A0A2V0P8T8</accession>
<dbReference type="GO" id="GO:0008270">
    <property type="term" value="F:zinc ion binding"/>
    <property type="evidence" value="ECO:0007669"/>
    <property type="project" value="UniProtKB-KW"/>
</dbReference>
<evidence type="ECO:0000256" key="4">
    <source>
        <dbReference type="SAM" id="MobiDB-lite"/>
    </source>
</evidence>
<dbReference type="Proteomes" id="UP000247498">
    <property type="component" value="Unassembled WGS sequence"/>
</dbReference>
<sequence>MGDATAAATAATAADPTAAAGGDESAAAGCCWVCLGPGGPGAPLALPCACPRPVHTRCLARWQLQQAGREEETTCRFCRGPYGDWRDALGAPEPGLEPAAPVMALSVRGRVHKLRVSPGPEGRRQFQSEVRRLLGRGGEGGGEGAGGEADAGPDVDVVFEIKVPATGERVQLSGFQAFDAAAHCAAISAARRAARRRQRAAAVAAADPPPPAAPPPGAADVQPAAGRGSGAALSPVLHVAAAPTTAGSWPQLVGPAAGATPRGRARRAIQWLPQLPALRRWWRAAAAATRPAPGQLVGGGQAAAPPPPSALPASMPRRPAPLRSVSDVSLSDCAVQLGLFAPRAPLSAHGGGGGSGGHGAGDEGAPCTAGGGAAAALVRRVPPAVSG</sequence>
<dbReference type="Pfam" id="PF12906">
    <property type="entry name" value="RINGv"/>
    <property type="match status" value="1"/>
</dbReference>
<comment type="caution">
    <text evidence="6">The sequence shown here is derived from an EMBL/GenBank/DDBJ whole genome shotgun (WGS) entry which is preliminary data.</text>
</comment>
<feature type="compositionally biased region" description="Gly residues" evidence="4">
    <location>
        <begin position="349"/>
        <end position="359"/>
    </location>
</feature>
<evidence type="ECO:0000313" key="7">
    <source>
        <dbReference type="Proteomes" id="UP000247498"/>
    </source>
</evidence>
<dbReference type="PROSITE" id="PS51292">
    <property type="entry name" value="ZF_RING_CH"/>
    <property type="match status" value="1"/>
</dbReference>
<keyword evidence="1" id="KW-0479">Metal-binding</keyword>
<keyword evidence="7" id="KW-1185">Reference proteome</keyword>
<keyword evidence="2" id="KW-0863">Zinc-finger</keyword>
<dbReference type="InterPro" id="IPR013083">
    <property type="entry name" value="Znf_RING/FYVE/PHD"/>
</dbReference>
<evidence type="ECO:0000256" key="1">
    <source>
        <dbReference type="ARBA" id="ARBA00022723"/>
    </source>
</evidence>
<dbReference type="InParanoid" id="A0A2V0P8T8"/>
<evidence type="ECO:0000256" key="2">
    <source>
        <dbReference type="ARBA" id="ARBA00022771"/>
    </source>
</evidence>
<gene>
    <name evidence="6" type="ORF">Rsub_08102</name>
</gene>
<dbReference type="Gene3D" id="3.30.40.10">
    <property type="entry name" value="Zinc/RING finger domain, C3HC4 (zinc finger)"/>
    <property type="match status" value="1"/>
</dbReference>
<proteinExistence type="predicted"/>
<feature type="region of interest" description="Disordered" evidence="4">
    <location>
        <begin position="199"/>
        <end position="229"/>
    </location>
</feature>
<feature type="region of interest" description="Disordered" evidence="4">
    <location>
        <begin position="349"/>
        <end position="373"/>
    </location>
</feature>
<organism evidence="6 7">
    <name type="scientific">Raphidocelis subcapitata</name>
    <dbReference type="NCBI Taxonomy" id="307507"/>
    <lineage>
        <taxon>Eukaryota</taxon>
        <taxon>Viridiplantae</taxon>
        <taxon>Chlorophyta</taxon>
        <taxon>core chlorophytes</taxon>
        <taxon>Chlorophyceae</taxon>
        <taxon>CS clade</taxon>
        <taxon>Sphaeropleales</taxon>
        <taxon>Selenastraceae</taxon>
        <taxon>Raphidocelis</taxon>
    </lineage>
</organism>
<name>A0A2V0P8T8_9CHLO</name>
<dbReference type="InterPro" id="IPR011016">
    <property type="entry name" value="Znf_RING-CH"/>
</dbReference>
<dbReference type="EMBL" id="BDRX01000072">
    <property type="protein sequence ID" value="GBF95979.1"/>
    <property type="molecule type" value="Genomic_DNA"/>
</dbReference>
<feature type="compositionally biased region" description="Pro residues" evidence="4">
    <location>
        <begin position="207"/>
        <end position="217"/>
    </location>
</feature>
<dbReference type="SUPFAM" id="SSF57850">
    <property type="entry name" value="RING/U-box"/>
    <property type="match status" value="1"/>
</dbReference>
<feature type="region of interest" description="Disordered" evidence="4">
    <location>
        <begin position="292"/>
        <end position="323"/>
    </location>
</feature>
<keyword evidence="3" id="KW-0862">Zinc</keyword>
<evidence type="ECO:0000256" key="3">
    <source>
        <dbReference type="ARBA" id="ARBA00022833"/>
    </source>
</evidence>
<protein>
    <recommendedName>
        <fullName evidence="5">RING-CH-type domain-containing protein</fullName>
    </recommendedName>
</protein>